<evidence type="ECO:0000313" key="1">
    <source>
        <dbReference type="EMBL" id="CAG8681670.1"/>
    </source>
</evidence>
<sequence>PDVRLVKITNIESKENGKYLLVELVNEEQDVGDVRNLEKRKYNEPMVNESLIKEESPEKY</sequence>
<name>A0ACA9NY11_9GLOM</name>
<proteinExistence type="predicted"/>
<dbReference type="Proteomes" id="UP000789702">
    <property type="component" value="Unassembled WGS sequence"/>
</dbReference>
<reference evidence="1" key="1">
    <citation type="submission" date="2021-06" db="EMBL/GenBank/DDBJ databases">
        <authorList>
            <person name="Kallberg Y."/>
            <person name="Tangrot J."/>
            <person name="Rosling A."/>
        </authorList>
    </citation>
    <scope>NUCLEOTIDE SEQUENCE</scope>
    <source>
        <strain evidence="1">IL203A</strain>
    </source>
</reference>
<gene>
    <name evidence="1" type="ORF">DHETER_LOCUS10688</name>
</gene>
<keyword evidence="2" id="KW-1185">Reference proteome</keyword>
<feature type="non-terminal residue" evidence="1">
    <location>
        <position position="1"/>
    </location>
</feature>
<accession>A0ACA9NY11</accession>
<evidence type="ECO:0000313" key="2">
    <source>
        <dbReference type="Proteomes" id="UP000789702"/>
    </source>
</evidence>
<protein>
    <submittedName>
        <fullName evidence="1">9810_t:CDS:1</fullName>
    </submittedName>
</protein>
<comment type="caution">
    <text evidence="1">The sequence shown here is derived from an EMBL/GenBank/DDBJ whole genome shotgun (WGS) entry which is preliminary data.</text>
</comment>
<organism evidence="1 2">
    <name type="scientific">Dentiscutata heterogama</name>
    <dbReference type="NCBI Taxonomy" id="1316150"/>
    <lineage>
        <taxon>Eukaryota</taxon>
        <taxon>Fungi</taxon>
        <taxon>Fungi incertae sedis</taxon>
        <taxon>Mucoromycota</taxon>
        <taxon>Glomeromycotina</taxon>
        <taxon>Glomeromycetes</taxon>
        <taxon>Diversisporales</taxon>
        <taxon>Gigasporaceae</taxon>
        <taxon>Dentiscutata</taxon>
    </lineage>
</organism>
<dbReference type="EMBL" id="CAJVPU010021518">
    <property type="protein sequence ID" value="CAG8681670.1"/>
    <property type="molecule type" value="Genomic_DNA"/>
</dbReference>